<dbReference type="PANTHER" id="PTHR48090">
    <property type="entry name" value="UNDECAPRENYL-PHOSPHATE 4-DEOXY-4-FORMAMIDO-L-ARABINOSE TRANSFERASE-RELATED"/>
    <property type="match status" value="1"/>
</dbReference>
<dbReference type="RefSeq" id="WP_108577089.1">
    <property type="nucleotide sequence ID" value="NZ_CP026952.1"/>
</dbReference>
<evidence type="ECO:0000313" key="2">
    <source>
        <dbReference type="EMBL" id="AWB91443.1"/>
    </source>
</evidence>
<dbReference type="InterPro" id="IPR001173">
    <property type="entry name" value="Glyco_trans_2-like"/>
</dbReference>
<protein>
    <submittedName>
        <fullName evidence="2">Glycosyl transferase</fullName>
    </submittedName>
</protein>
<dbReference type="OrthoDB" id="9771846at2"/>
<evidence type="ECO:0000256" key="1">
    <source>
        <dbReference type="ARBA" id="ARBA00006739"/>
    </source>
</evidence>
<dbReference type="AlphaFoldDB" id="A0A2S0WJD2"/>
<organism evidence="2 3">
    <name type="scientific">Aeromicrobium chenweiae</name>
    <dbReference type="NCBI Taxonomy" id="2079793"/>
    <lineage>
        <taxon>Bacteria</taxon>
        <taxon>Bacillati</taxon>
        <taxon>Actinomycetota</taxon>
        <taxon>Actinomycetes</taxon>
        <taxon>Propionibacteriales</taxon>
        <taxon>Nocardioidaceae</taxon>
        <taxon>Aeromicrobium</taxon>
    </lineage>
</organism>
<keyword evidence="3" id="KW-1185">Reference proteome</keyword>
<dbReference type="GO" id="GO:0016740">
    <property type="term" value="F:transferase activity"/>
    <property type="evidence" value="ECO:0007669"/>
    <property type="project" value="UniProtKB-KW"/>
</dbReference>
<dbReference type="InterPro" id="IPR029044">
    <property type="entry name" value="Nucleotide-diphossugar_trans"/>
</dbReference>
<comment type="similarity">
    <text evidence="1">Belongs to the glycosyltransferase 2 family.</text>
</comment>
<proteinExistence type="inferred from homology"/>
<dbReference type="Proteomes" id="UP000244384">
    <property type="component" value="Chromosome"/>
</dbReference>
<keyword evidence="2" id="KW-0808">Transferase</keyword>
<evidence type="ECO:0000313" key="3">
    <source>
        <dbReference type="Proteomes" id="UP000244384"/>
    </source>
</evidence>
<gene>
    <name evidence="2" type="ORF">C3E78_03965</name>
</gene>
<dbReference type="EMBL" id="CP026952">
    <property type="protein sequence ID" value="AWB91443.1"/>
    <property type="molecule type" value="Genomic_DNA"/>
</dbReference>
<dbReference type="PANTHER" id="PTHR48090:SF7">
    <property type="entry name" value="RFBJ PROTEIN"/>
    <property type="match status" value="1"/>
</dbReference>
<accession>A0A2S0WJD2</accession>
<dbReference type="InterPro" id="IPR050256">
    <property type="entry name" value="Glycosyltransferase_2"/>
</dbReference>
<reference evidence="3" key="1">
    <citation type="submission" date="2018-01" db="EMBL/GenBank/DDBJ databases">
        <authorList>
            <person name="Li J."/>
        </authorList>
    </citation>
    <scope>NUCLEOTIDE SEQUENCE [LARGE SCALE GENOMIC DNA]</scope>
    <source>
        <strain evidence="3">592</strain>
    </source>
</reference>
<sequence>MSSAPASDDVPGFVASVVVPAHDEERGIARSLGALLDGSGPFDVVVVCNGCTDRTADVARGFGPPVRVIEIEEASKSAAVRAGNAATDVFPRVHVDADVALSGADVARLLDALRQPGVLAVAPRRVVPRDGCSLVVRWYYDVWEQLPQVASGLFGRGAFALSRDAQERVSALPVVMSDDLAASDAFTDEERRVVDDATVTVWPPRTTADLLRRRVRVATGNAQARDAGVRREDSATSLSTLIDMARGRPSLLPRIGVFLAVTVLARLRARRLIRSGDFTTWQRDESSRA</sequence>
<dbReference type="SUPFAM" id="SSF53448">
    <property type="entry name" value="Nucleotide-diphospho-sugar transferases"/>
    <property type="match status" value="1"/>
</dbReference>
<name>A0A2S0WJD2_9ACTN</name>
<accession>A0A5F2EUP8</accession>
<dbReference type="Gene3D" id="3.90.550.10">
    <property type="entry name" value="Spore Coat Polysaccharide Biosynthesis Protein SpsA, Chain A"/>
    <property type="match status" value="1"/>
</dbReference>
<dbReference type="Pfam" id="PF00535">
    <property type="entry name" value="Glycos_transf_2"/>
    <property type="match status" value="1"/>
</dbReference>
<dbReference type="KEGG" id="aez:C3E78_03965"/>